<dbReference type="PANTHER" id="PTHR31633">
    <property type="entry name" value="H/ACA RIBONUCLEOPROTEIN COMPLEX NON-CORE SUBUNIT NAF1"/>
    <property type="match status" value="1"/>
</dbReference>
<keyword evidence="6" id="KW-0597">Phosphoprotein</keyword>
<dbReference type="GO" id="GO:0005732">
    <property type="term" value="C:sno(s)RNA-containing ribonucleoprotein complex"/>
    <property type="evidence" value="ECO:0007669"/>
    <property type="project" value="InterPro"/>
</dbReference>
<keyword evidence="4" id="KW-0690">Ribosome biogenesis</keyword>
<feature type="compositionally biased region" description="Basic and acidic residues" evidence="9">
    <location>
        <begin position="83"/>
        <end position="100"/>
    </location>
</feature>
<dbReference type="GO" id="GO:0003723">
    <property type="term" value="F:RNA binding"/>
    <property type="evidence" value="ECO:0007669"/>
    <property type="project" value="UniProtKB-KW"/>
</dbReference>
<evidence type="ECO:0000256" key="6">
    <source>
        <dbReference type="ARBA" id="ARBA00022553"/>
    </source>
</evidence>
<keyword evidence="7" id="KW-0694">RNA-binding</keyword>
<evidence type="ECO:0000256" key="9">
    <source>
        <dbReference type="SAM" id="MobiDB-lite"/>
    </source>
</evidence>
<dbReference type="GO" id="GO:0001522">
    <property type="term" value="P:pseudouridine synthesis"/>
    <property type="evidence" value="ECO:0007669"/>
    <property type="project" value="InterPro"/>
</dbReference>
<dbReference type="EMBL" id="WIUZ02000006">
    <property type="protein sequence ID" value="KAF9785771.1"/>
    <property type="molecule type" value="Genomic_DNA"/>
</dbReference>
<organism evidence="10 11">
    <name type="scientific">Thelephora terrestris</name>
    <dbReference type="NCBI Taxonomy" id="56493"/>
    <lineage>
        <taxon>Eukaryota</taxon>
        <taxon>Fungi</taxon>
        <taxon>Dikarya</taxon>
        <taxon>Basidiomycota</taxon>
        <taxon>Agaricomycotina</taxon>
        <taxon>Agaricomycetes</taxon>
        <taxon>Thelephorales</taxon>
        <taxon>Thelephoraceae</taxon>
        <taxon>Thelephora</taxon>
    </lineage>
</organism>
<dbReference type="SUPFAM" id="SSF50447">
    <property type="entry name" value="Translation proteins"/>
    <property type="match status" value="1"/>
</dbReference>
<dbReference type="GO" id="GO:0005634">
    <property type="term" value="C:nucleus"/>
    <property type="evidence" value="ECO:0007669"/>
    <property type="project" value="UniProtKB-SubCell"/>
</dbReference>
<evidence type="ECO:0000313" key="11">
    <source>
        <dbReference type="Proteomes" id="UP000736335"/>
    </source>
</evidence>
<feature type="compositionally biased region" description="Acidic residues" evidence="9">
    <location>
        <begin position="101"/>
        <end position="117"/>
    </location>
</feature>
<proteinExistence type="inferred from homology"/>
<accession>A0A9P6HEU4</accession>
<feature type="region of interest" description="Disordered" evidence="9">
    <location>
        <begin position="572"/>
        <end position="609"/>
    </location>
</feature>
<dbReference type="GO" id="GO:0000493">
    <property type="term" value="P:box H/ACA snoRNP assembly"/>
    <property type="evidence" value="ECO:0007669"/>
    <property type="project" value="InterPro"/>
</dbReference>
<dbReference type="InterPro" id="IPR009000">
    <property type="entry name" value="Transl_B-barrel_sf"/>
</dbReference>
<evidence type="ECO:0000256" key="2">
    <source>
        <dbReference type="ARBA" id="ARBA00009801"/>
    </source>
</evidence>
<dbReference type="PANTHER" id="PTHR31633:SF1">
    <property type="entry name" value="H_ACA RIBONUCLEOPROTEIN COMPLEX NON-CORE SUBUNIT NAF1"/>
    <property type="match status" value="1"/>
</dbReference>
<evidence type="ECO:0000313" key="10">
    <source>
        <dbReference type="EMBL" id="KAF9785771.1"/>
    </source>
</evidence>
<evidence type="ECO:0000256" key="7">
    <source>
        <dbReference type="ARBA" id="ARBA00022884"/>
    </source>
</evidence>
<feature type="compositionally biased region" description="Acidic residues" evidence="9">
    <location>
        <begin position="134"/>
        <end position="143"/>
    </location>
</feature>
<gene>
    <name evidence="10" type="ORF">BJ322DRAFT_739765</name>
</gene>
<keyword evidence="5" id="KW-0698">rRNA processing</keyword>
<name>A0A9P6HEU4_9AGAM</name>
<dbReference type="InterPro" id="IPR007504">
    <property type="entry name" value="H/ACA_rnp_Gar1/Naf1"/>
</dbReference>
<evidence type="ECO:0000256" key="8">
    <source>
        <dbReference type="ARBA" id="ARBA00023242"/>
    </source>
</evidence>
<feature type="region of interest" description="Disordered" evidence="9">
    <location>
        <begin position="302"/>
        <end position="533"/>
    </location>
</feature>
<reference evidence="10" key="2">
    <citation type="submission" date="2020-11" db="EMBL/GenBank/DDBJ databases">
        <authorList>
            <consortium name="DOE Joint Genome Institute"/>
            <person name="Kuo A."/>
            <person name="Miyauchi S."/>
            <person name="Kiss E."/>
            <person name="Drula E."/>
            <person name="Kohler A."/>
            <person name="Sanchez-Garcia M."/>
            <person name="Andreopoulos B."/>
            <person name="Barry K.W."/>
            <person name="Bonito G."/>
            <person name="Buee M."/>
            <person name="Carver A."/>
            <person name="Chen C."/>
            <person name="Cichocki N."/>
            <person name="Clum A."/>
            <person name="Culley D."/>
            <person name="Crous P.W."/>
            <person name="Fauchery L."/>
            <person name="Girlanda M."/>
            <person name="Hayes R."/>
            <person name="Keri Z."/>
            <person name="Labutti K."/>
            <person name="Lipzen A."/>
            <person name="Lombard V."/>
            <person name="Magnuson J."/>
            <person name="Maillard F."/>
            <person name="Morin E."/>
            <person name="Murat C."/>
            <person name="Nolan M."/>
            <person name="Ohm R."/>
            <person name="Pangilinan J."/>
            <person name="Pereira M."/>
            <person name="Perotto S."/>
            <person name="Peter M."/>
            <person name="Riley R."/>
            <person name="Sitrit Y."/>
            <person name="Stielow B."/>
            <person name="Szollosi G."/>
            <person name="Zifcakova L."/>
            <person name="Stursova M."/>
            <person name="Spatafora J.W."/>
            <person name="Tedersoo L."/>
            <person name="Vaario L.-M."/>
            <person name="Yamada A."/>
            <person name="Yan M."/>
            <person name="Wang P."/>
            <person name="Xu J."/>
            <person name="Bruns T."/>
            <person name="Baldrian P."/>
            <person name="Vilgalys R."/>
            <person name="Henrissat B."/>
            <person name="Grigoriev I.V."/>
            <person name="Hibbett D."/>
            <person name="Nagy L.G."/>
            <person name="Martin F.M."/>
        </authorList>
    </citation>
    <scope>NUCLEOTIDE SEQUENCE</scope>
    <source>
        <strain evidence="10">UH-Tt-Lm1</strain>
    </source>
</reference>
<dbReference type="Proteomes" id="UP000736335">
    <property type="component" value="Unassembled WGS sequence"/>
</dbReference>
<feature type="compositionally biased region" description="Low complexity" evidence="9">
    <location>
        <begin position="339"/>
        <end position="351"/>
    </location>
</feature>
<reference evidence="10" key="1">
    <citation type="journal article" date="2020" name="Nat. Commun.">
        <title>Large-scale genome sequencing of mycorrhizal fungi provides insights into the early evolution of symbiotic traits.</title>
        <authorList>
            <person name="Miyauchi S."/>
            <person name="Kiss E."/>
            <person name="Kuo A."/>
            <person name="Drula E."/>
            <person name="Kohler A."/>
            <person name="Sanchez-Garcia M."/>
            <person name="Morin E."/>
            <person name="Andreopoulos B."/>
            <person name="Barry K.W."/>
            <person name="Bonito G."/>
            <person name="Buee M."/>
            <person name="Carver A."/>
            <person name="Chen C."/>
            <person name="Cichocki N."/>
            <person name="Clum A."/>
            <person name="Culley D."/>
            <person name="Crous P.W."/>
            <person name="Fauchery L."/>
            <person name="Girlanda M."/>
            <person name="Hayes R.D."/>
            <person name="Keri Z."/>
            <person name="LaButti K."/>
            <person name="Lipzen A."/>
            <person name="Lombard V."/>
            <person name="Magnuson J."/>
            <person name="Maillard F."/>
            <person name="Murat C."/>
            <person name="Nolan M."/>
            <person name="Ohm R.A."/>
            <person name="Pangilinan J."/>
            <person name="Pereira M.F."/>
            <person name="Perotto S."/>
            <person name="Peter M."/>
            <person name="Pfister S."/>
            <person name="Riley R."/>
            <person name="Sitrit Y."/>
            <person name="Stielow J.B."/>
            <person name="Szollosi G."/>
            <person name="Zifcakova L."/>
            <person name="Stursova M."/>
            <person name="Spatafora J.W."/>
            <person name="Tedersoo L."/>
            <person name="Vaario L.M."/>
            <person name="Yamada A."/>
            <person name="Yan M."/>
            <person name="Wang P."/>
            <person name="Xu J."/>
            <person name="Bruns T."/>
            <person name="Baldrian P."/>
            <person name="Vilgalys R."/>
            <person name="Dunand C."/>
            <person name="Henrissat B."/>
            <person name="Grigoriev I.V."/>
            <person name="Hibbett D."/>
            <person name="Nagy L.G."/>
            <person name="Martin F.M."/>
        </authorList>
    </citation>
    <scope>NUCLEOTIDE SEQUENCE</scope>
    <source>
        <strain evidence="10">UH-Tt-Lm1</strain>
    </source>
</reference>
<sequence>MDTIKTIDADRFKTPSMIPQDLLLIHDLVGGDLLDASSTSRTLTAERHDPLATDTTKAEEDDTDSIASSSGEDSLDDAGDVNMLKRDPPSKEEGAEKGADSEEEVEAGLLDRDEEGDPMTMPDSSPENSGSDTSDSDSDDSSVVEDFNPNKLREILRSIDDEDDEGGGSGGRPMTVHEVLNEDVVIPNIAEVDPNETLERVGEVLSVLQDKIVIVKGLASQIAGHASERVLDTDTLLVFEDRKVLGYIHDTFGPTHQPMYQVRFNDKFPLDKERAQISRPIFHVPNQSNFVFVEKLKLAKGSDASNVHDEEPGEDEVEFSDDEREAAYKRMLKERRSGSRASSRASTPGASARRDYDRFDDTFRGSNNPYDEYGAYDMNYGAGPSRPPPIPYDDPYSDSYTSTPTGGDGDSNMALNRNDPSHQDSIRPGSIGVDGISPGVHADHRNLESGPRNHNTRGRGRGRGSGGRNRQSDRGRRGRGRGTPQHSQSHQGFPQRAGSHDYSSGLMQPSGFIPPYSQQPGYGGGAGESNYGLPVATPQPPVFGFGLPSSFPVQPHINPRFANQLGFDFSQVSRMPQISPGMGSSGQYDAGDSDSQAADRFNRWEEGSG</sequence>
<comment type="caution">
    <text evidence="10">The sequence shown here is derived from an EMBL/GenBank/DDBJ whole genome shotgun (WGS) entry which is preliminary data.</text>
</comment>
<comment type="similarity">
    <text evidence="2">Belongs to the NAF1 family.</text>
</comment>
<dbReference type="AlphaFoldDB" id="A0A9P6HEU4"/>
<dbReference type="Gene3D" id="2.40.10.230">
    <property type="entry name" value="Probable tRNA pseudouridine synthase domain"/>
    <property type="match status" value="1"/>
</dbReference>
<evidence type="ECO:0000256" key="3">
    <source>
        <dbReference type="ARBA" id="ARBA00021438"/>
    </source>
</evidence>
<evidence type="ECO:0000256" key="5">
    <source>
        <dbReference type="ARBA" id="ARBA00022552"/>
    </source>
</evidence>
<feature type="compositionally biased region" description="Low complexity" evidence="9">
    <location>
        <begin position="393"/>
        <end position="405"/>
    </location>
</feature>
<keyword evidence="8" id="KW-0539">Nucleus</keyword>
<feature type="region of interest" description="Disordered" evidence="9">
    <location>
        <begin position="37"/>
        <end position="151"/>
    </location>
</feature>
<dbReference type="OrthoDB" id="21550at2759"/>
<evidence type="ECO:0000256" key="4">
    <source>
        <dbReference type="ARBA" id="ARBA00022517"/>
    </source>
</evidence>
<feature type="compositionally biased region" description="Basic and acidic residues" evidence="9">
    <location>
        <begin position="352"/>
        <end position="363"/>
    </location>
</feature>
<dbReference type="InterPro" id="IPR038664">
    <property type="entry name" value="Gar1/Naf1_Cbf5-bd_sf"/>
</dbReference>
<feature type="compositionally biased region" description="Acidic residues" evidence="9">
    <location>
        <begin position="311"/>
        <end position="324"/>
    </location>
</feature>
<comment type="subcellular location">
    <subcellularLocation>
        <location evidence="1">Nucleus</location>
    </subcellularLocation>
</comment>
<feature type="compositionally biased region" description="Basic and acidic residues" evidence="9">
    <location>
        <begin position="600"/>
        <end position="609"/>
    </location>
</feature>
<protein>
    <recommendedName>
        <fullName evidence="3">H/ACA ribonucleoprotein complex non-core subunit NAF1</fullName>
    </recommendedName>
</protein>
<dbReference type="GO" id="GO:0006364">
    <property type="term" value="P:rRNA processing"/>
    <property type="evidence" value="ECO:0007669"/>
    <property type="project" value="UniProtKB-KW"/>
</dbReference>
<dbReference type="Pfam" id="PF04410">
    <property type="entry name" value="Gar1"/>
    <property type="match status" value="1"/>
</dbReference>
<keyword evidence="11" id="KW-1185">Reference proteome</keyword>
<dbReference type="InterPro" id="IPR040309">
    <property type="entry name" value="Naf1"/>
</dbReference>
<evidence type="ECO:0000256" key="1">
    <source>
        <dbReference type="ARBA" id="ARBA00004123"/>
    </source>
</evidence>